<gene>
    <name evidence="2" type="ORF">Tchar_00605</name>
</gene>
<proteinExistence type="predicted"/>
<protein>
    <recommendedName>
        <fullName evidence="1">Fumarylacetoacetase N-terminal domain-containing protein</fullName>
    </recommendedName>
</protein>
<dbReference type="Pfam" id="PF18288">
    <property type="entry name" value="FAA_hydro_N_2"/>
    <property type="match status" value="1"/>
</dbReference>
<dbReference type="PANTHER" id="PTHR43211:SF1">
    <property type="entry name" value="BLL6422 PROTEIN"/>
    <property type="match status" value="1"/>
</dbReference>
<keyword evidence="3" id="KW-1185">Reference proteome</keyword>
<dbReference type="Proteomes" id="UP000318294">
    <property type="component" value="Unassembled WGS sequence"/>
</dbReference>
<accession>A0A554XIF1</accession>
<dbReference type="InterPro" id="IPR036663">
    <property type="entry name" value="Fumarylacetoacetase_C_sf"/>
</dbReference>
<dbReference type="InterPro" id="IPR041072">
    <property type="entry name" value="FAA_hydro_N"/>
</dbReference>
<evidence type="ECO:0000313" key="2">
    <source>
        <dbReference type="EMBL" id="TSE35615.1"/>
    </source>
</evidence>
<reference evidence="2 3" key="1">
    <citation type="submission" date="2019-07" db="EMBL/GenBank/DDBJ databases">
        <title>Tepidimonas charontis SPSP-6 draft genome.</title>
        <authorList>
            <person name="Da Costa M.S."/>
            <person name="Froufe H.J.C."/>
            <person name="Egas C."/>
            <person name="Albuquerque L."/>
        </authorList>
    </citation>
    <scope>NUCLEOTIDE SEQUENCE [LARGE SCALE GENOMIC DNA]</scope>
    <source>
        <strain evidence="2 3">SPSP-6</strain>
    </source>
</reference>
<sequence>MLCVCVAQSGLCAPAKVGSALALVEALRFHESTMKLATYRDGSRDGQLVVVSRDGTRAHYATGIAETLQHALDDWNFIGPQLRDLAAQLDHGHARHAFAFDPAQCAAPLPRAYGGWVAVAADTVVPWPSDALWGPQRALPPMPGVADVVPAIVAICGDIGAQAEAANALEGVRLLALAALWRWGSGAAGDAPERPWGITLAPCALTPDALGPAWQNGRLHATLSTTCDGRKLGLIDAAEPVLGLGPSIAQAALARGVRAGVWVALGAWSMPRIEGAPTQWPRGFATLAQRRAAECATLGAPSTPWLMPGSRVYIEARLPDGEMPFGSIDVDWPST</sequence>
<dbReference type="GO" id="GO:0003824">
    <property type="term" value="F:catalytic activity"/>
    <property type="evidence" value="ECO:0007669"/>
    <property type="project" value="InterPro"/>
</dbReference>
<evidence type="ECO:0000259" key="1">
    <source>
        <dbReference type="Pfam" id="PF18288"/>
    </source>
</evidence>
<name>A0A554XIF1_9BURK</name>
<dbReference type="EMBL" id="VJON01000006">
    <property type="protein sequence ID" value="TSE35615.1"/>
    <property type="molecule type" value="Genomic_DNA"/>
</dbReference>
<comment type="caution">
    <text evidence="2">The sequence shown here is derived from an EMBL/GenBank/DDBJ whole genome shotgun (WGS) entry which is preliminary data.</text>
</comment>
<dbReference type="SUPFAM" id="SSF56529">
    <property type="entry name" value="FAH"/>
    <property type="match status" value="1"/>
</dbReference>
<dbReference type="PANTHER" id="PTHR43211">
    <property type="entry name" value="FUMARYLACETOACETATE HYDROLASE"/>
    <property type="match status" value="1"/>
</dbReference>
<dbReference type="AlphaFoldDB" id="A0A554XIF1"/>
<dbReference type="Gene3D" id="3.90.850.10">
    <property type="entry name" value="Fumarylacetoacetase-like, C-terminal domain"/>
    <property type="match status" value="1"/>
</dbReference>
<organism evidence="2 3">
    <name type="scientific">Tepidimonas charontis</name>
    <dbReference type="NCBI Taxonomy" id="2267262"/>
    <lineage>
        <taxon>Bacteria</taxon>
        <taxon>Pseudomonadati</taxon>
        <taxon>Pseudomonadota</taxon>
        <taxon>Betaproteobacteria</taxon>
        <taxon>Burkholderiales</taxon>
        <taxon>Tepidimonas</taxon>
    </lineage>
</organism>
<evidence type="ECO:0000313" key="3">
    <source>
        <dbReference type="Proteomes" id="UP000318294"/>
    </source>
</evidence>
<feature type="domain" description="Fumarylacetoacetase N-terminal" evidence="1">
    <location>
        <begin position="34"/>
        <end position="111"/>
    </location>
</feature>